<keyword evidence="1" id="KW-0812">Transmembrane</keyword>
<dbReference type="Gene3D" id="1.20.58.340">
    <property type="entry name" value="Magnesium transport protein CorA, transmembrane region"/>
    <property type="match status" value="1"/>
</dbReference>
<dbReference type="EMBL" id="KZ613485">
    <property type="protein sequence ID" value="PMD20327.1"/>
    <property type="molecule type" value="Genomic_DNA"/>
</dbReference>
<evidence type="ECO:0000256" key="1">
    <source>
        <dbReference type="SAM" id="Phobius"/>
    </source>
</evidence>
<protein>
    <submittedName>
        <fullName evidence="2">Uncharacterized protein</fullName>
    </submittedName>
</protein>
<sequence length="70" mass="8181">MLYLPATFVFSFFGTNFLALDTNGPGRPSFGVSKIWWVYVVTTPPLTLLTFGVWFWWMKWYGKQNRTPPV</sequence>
<proteinExistence type="predicted"/>
<feature type="transmembrane region" description="Helical" evidence="1">
    <location>
        <begin position="35"/>
        <end position="57"/>
    </location>
</feature>
<gene>
    <name evidence="2" type="ORF">NA56DRAFT_646460</name>
</gene>
<evidence type="ECO:0000313" key="3">
    <source>
        <dbReference type="Proteomes" id="UP000235672"/>
    </source>
</evidence>
<keyword evidence="1" id="KW-0472">Membrane</keyword>
<keyword evidence="1" id="KW-1133">Transmembrane helix</keyword>
<dbReference type="OrthoDB" id="1046782at2759"/>
<evidence type="ECO:0000313" key="2">
    <source>
        <dbReference type="EMBL" id="PMD20327.1"/>
    </source>
</evidence>
<keyword evidence="3" id="KW-1185">Reference proteome</keyword>
<organism evidence="2 3">
    <name type="scientific">Hyaloscypha hepaticicola</name>
    <dbReference type="NCBI Taxonomy" id="2082293"/>
    <lineage>
        <taxon>Eukaryota</taxon>
        <taxon>Fungi</taxon>
        <taxon>Dikarya</taxon>
        <taxon>Ascomycota</taxon>
        <taxon>Pezizomycotina</taxon>
        <taxon>Leotiomycetes</taxon>
        <taxon>Helotiales</taxon>
        <taxon>Hyaloscyphaceae</taxon>
        <taxon>Hyaloscypha</taxon>
    </lineage>
</organism>
<accession>A0A2J6Q239</accession>
<dbReference type="AlphaFoldDB" id="A0A2J6Q239"/>
<dbReference type="Proteomes" id="UP000235672">
    <property type="component" value="Unassembled WGS sequence"/>
</dbReference>
<reference evidence="2 3" key="1">
    <citation type="submission" date="2016-05" db="EMBL/GenBank/DDBJ databases">
        <title>A degradative enzymes factory behind the ericoid mycorrhizal symbiosis.</title>
        <authorList>
            <consortium name="DOE Joint Genome Institute"/>
            <person name="Martino E."/>
            <person name="Morin E."/>
            <person name="Grelet G."/>
            <person name="Kuo A."/>
            <person name="Kohler A."/>
            <person name="Daghino S."/>
            <person name="Barry K."/>
            <person name="Choi C."/>
            <person name="Cichocki N."/>
            <person name="Clum A."/>
            <person name="Copeland A."/>
            <person name="Hainaut M."/>
            <person name="Haridas S."/>
            <person name="Labutti K."/>
            <person name="Lindquist E."/>
            <person name="Lipzen A."/>
            <person name="Khouja H.-R."/>
            <person name="Murat C."/>
            <person name="Ohm R."/>
            <person name="Olson A."/>
            <person name="Spatafora J."/>
            <person name="Veneault-Fourrey C."/>
            <person name="Henrissat B."/>
            <person name="Grigoriev I."/>
            <person name="Martin F."/>
            <person name="Perotto S."/>
        </authorList>
    </citation>
    <scope>NUCLEOTIDE SEQUENCE [LARGE SCALE GENOMIC DNA]</scope>
    <source>
        <strain evidence="2 3">UAMH 7357</strain>
    </source>
</reference>
<name>A0A2J6Q239_9HELO</name>